<reference evidence="1" key="2">
    <citation type="submission" date="2020-09" db="EMBL/GenBank/DDBJ databases">
        <authorList>
            <person name="Sun Q."/>
            <person name="Zhou Y."/>
        </authorList>
    </citation>
    <scope>NUCLEOTIDE SEQUENCE</scope>
    <source>
        <strain evidence="1">CGMCC 1.15447</strain>
    </source>
</reference>
<accession>A0A916WA89</accession>
<dbReference type="AlphaFoldDB" id="A0A916WA89"/>
<comment type="caution">
    <text evidence="1">The sequence shown here is derived from an EMBL/GenBank/DDBJ whole genome shotgun (WGS) entry which is preliminary data.</text>
</comment>
<evidence type="ECO:0000313" key="2">
    <source>
        <dbReference type="Proteomes" id="UP000648801"/>
    </source>
</evidence>
<keyword evidence="2" id="KW-1185">Reference proteome</keyword>
<protein>
    <submittedName>
        <fullName evidence="1">Uncharacterized protein</fullName>
    </submittedName>
</protein>
<name>A0A916WA89_9BACT</name>
<dbReference type="RefSeq" id="WP_188760750.1">
    <property type="nucleotide sequence ID" value="NZ_BMJB01000004.1"/>
</dbReference>
<proteinExistence type="predicted"/>
<dbReference type="EMBL" id="BMJB01000004">
    <property type="protein sequence ID" value="GGA80089.1"/>
    <property type="molecule type" value="Genomic_DNA"/>
</dbReference>
<sequence length="144" mass="16181">MINYYHILEYTTSELQSDGKPFAIVLYQDEERPSTLGGFILRNWEEVLCHRAPSEISVIRDFLSDVAHYSQAEEILSKGFFQHLGALSTGPIRTFVSGNCSLEDLDSLSNTFFGLATCGNPWQAFFDSVREDSWEISDTSGIPS</sequence>
<evidence type="ECO:0000313" key="1">
    <source>
        <dbReference type="EMBL" id="GGA80089.1"/>
    </source>
</evidence>
<dbReference type="Proteomes" id="UP000648801">
    <property type="component" value="Unassembled WGS sequence"/>
</dbReference>
<reference evidence="1" key="1">
    <citation type="journal article" date="2014" name="Int. J. Syst. Evol. Microbiol.">
        <title>Complete genome sequence of Corynebacterium casei LMG S-19264T (=DSM 44701T), isolated from a smear-ripened cheese.</title>
        <authorList>
            <consortium name="US DOE Joint Genome Institute (JGI-PGF)"/>
            <person name="Walter F."/>
            <person name="Albersmeier A."/>
            <person name="Kalinowski J."/>
            <person name="Ruckert C."/>
        </authorList>
    </citation>
    <scope>NUCLEOTIDE SEQUENCE</scope>
    <source>
        <strain evidence="1">CGMCC 1.15447</strain>
    </source>
</reference>
<organism evidence="1 2">
    <name type="scientific">Edaphobacter acidisoli</name>
    <dbReference type="NCBI Taxonomy" id="2040573"/>
    <lineage>
        <taxon>Bacteria</taxon>
        <taxon>Pseudomonadati</taxon>
        <taxon>Acidobacteriota</taxon>
        <taxon>Terriglobia</taxon>
        <taxon>Terriglobales</taxon>
        <taxon>Acidobacteriaceae</taxon>
        <taxon>Edaphobacter</taxon>
    </lineage>
</organism>
<gene>
    <name evidence="1" type="ORF">GCM10011507_34190</name>
</gene>